<dbReference type="SUPFAM" id="SSF55031">
    <property type="entry name" value="Bacterial exopeptidase dimerisation domain"/>
    <property type="match status" value="1"/>
</dbReference>
<organism evidence="4 5">
    <name type="scientific">Paracoccus rhizosphaerae</name>
    <dbReference type="NCBI Taxonomy" id="1133347"/>
    <lineage>
        <taxon>Bacteria</taxon>
        <taxon>Pseudomonadati</taxon>
        <taxon>Pseudomonadota</taxon>
        <taxon>Alphaproteobacteria</taxon>
        <taxon>Rhodobacterales</taxon>
        <taxon>Paracoccaceae</taxon>
        <taxon>Paracoccus</taxon>
    </lineage>
</organism>
<dbReference type="PIRSF" id="PIRSF001235">
    <property type="entry name" value="Amidase_carbamoylase"/>
    <property type="match status" value="1"/>
</dbReference>
<dbReference type="InterPro" id="IPR036264">
    <property type="entry name" value="Bact_exopeptidase_dim_dom"/>
</dbReference>
<dbReference type="Gene3D" id="3.40.630.10">
    <property type="entry name" value="Zn peptidases"/>
    <property type="match status" value="1"/>
</dbReference>
<comment type="similarity">
    <text evidence="1">Belongs to the peptidase M20 family.</text>
</comment>
<dbReference type="Pfam" id="PF07687">
    <property type="entry name" value="M20_dimer"/>
    <property type="match status" value="1"/>
</dbReference>
<dbReference type="Pfam" id="PF01546">
    <property type="entry name" value="Peptidase_M20"/>
    <property type="match status" value="1"/>
</dbReference>
<comment type="caution">
    <text evidence="4">The sequence shown here is derived from an EMBL/GenBank/DDBJ whole genome shotgun (WGS) entry which is preliminary data.</text>
</comment>
<dbReference type="InterPro" id="IPR002933">
    <property type="entry name" value="Peptidase_M20"/>
</dbReference>
<evidence type="ECO:0000313" key="5">
    <source>
        <dbReference type="Proteomes" id="UP001589795"/>
    </source>
</evidence>
<dbReference type="InterPro" id="IPR011650">
    <property type="entry name" value="Peptidase_M20_dimer"/>
</dbReference>
<evidence type="ECO:0000259" key="3">
    <source>
        <dbReference type="Pfam" id="PF07687"/>
    </source>
</evidence>
<dbReference type="NCBIfam" id="TIGR01879">
    <property type="entry name" value="hydantase"/>
    <property type="match status" value="1"/>
</dbReference>
<proteinExistence type="inferred from homology"/>
<name>A0ABV6CEN5_9RHOB</name>
<keyword evidence="5" id="KW-1185">Reference proteome</keyword>
<accession>A0ABV6CEN5</accession>
<protein>
    <submittedName>
        <fullName evidence="4">Zn-dependent hydrolase</fullName>
    </submittedName>
</protein>
<dbReference type="PANTHER" id="PTHR32494">
    <property type="entry name" value="ALLANTOATE DEIMINASE-RELATED"/>
    <property type="match status" value="1"/>
</dbReference>
<dbReference type="GO" id="GO:0016787">
    <property type="term" value="F:hydrolase activity"/>
    <property type="evidence" value="ECO:0007669"/>
    <property type="project" value="UniProtKB-KW"/>
</dbReference>
<evidence type="ECO:0000313" key="4">
    <source>
        <dbReference type="EMBL" id="MFC0199186.1"/>
    </source>
</evidence>
<dbReference type="EMBL" id="JBHLWQ010000020">
    <property type="protein sequence ID" value="MFC0199186.1"/>
    <property type="molecule type" value="Genomic_DNA"/>
</dbReference>
<dbReference type="SUPFAM" id="SSF53187">
    <property type="entry name" value="Zn-dependent exopeptidases"/>
    <property type="match status" value="1"/>
</dbReference>
<dbReference type="CDD" id="cd03884">
    <property type="entry name" value="M20_bAS"/>
    <property type="match status" value="1"/>
</dbReference>
<gene>
    <name evidence="4" type="ORF">ACFFIZ_02260</name>
</gene>
<evidence type="ECO:0000256" key="1">
    <source>
        <dbReference type="ARBA" id="ARBA00006153"/>
    </source>
</evidence>
<dbReference type="NCBIfam" id="NF006771">
    <property type="entry name" value="PRK09290.1-5"/>
    <property type="match status" value="1"/>
</dbReference>
<sequence length="418" mass="43892">MTGYADVARVEAMIQGIDQFNATPGQGTTRLTYSPEYAGARDYVIDQMLQGGLSVRQDAVGNVFGRIEGSQPDLAPILVGSHLDSVPNGGRFDGPAGVVAGLETAFLFRDLGLVPERPIEVIALIEEEGSRFGGGLMGSRLLTGQLDAASLHDLRDDDGVSAAEAMTAFGLDPLQAGQAVLQPGSVHAFLELHIEQGPVLEAERKDVAIVDRIVGLAQLKVTVRGKAGHAGTTPMDARQDALTGAVAILSQLPDLARQVGRGSVLTVGKLEVLPGGANVIPDLVSFTVDLRAPQEDDVMRLIEMTRAAAARAAGNGLTCDVEQQLYAPPTPMSAQIHAALSAQAEALGLSQREMVSGAGHDAMIMARFAPTGLVFVPSRGGISHAPEEWTDFAQLARGIDVIFATIRQMSRARPDPAT</sequence>
<reference evidence="4 5" key="1">
    <citation type="submission" date="2024-09" db="EMBL/GenBank/DDBJ databases">
        <authorList>
            <person name="Sun Q."/>
            <person name="Mori K."/>
        </authorList>
    </citation>
    <scope>NUCLEOTIDE SEQUENCE [LARGE SCALE GENOMIC DNA]</scope>
    <source>
        <strain evidence="4 5">CCM 7904</strain>
    </source>
</reference>
<dbReference type="Proteomes" id="UP001589795">
    <property type="component" value="Unassembled WGS sequence"/>
</dbReference>
<dbReference type="Gene3D" id="3.30.70.360">
    <property type="match status" value="1"/>
</dbReference>
<keyword evidence="2 4" id="KW-0378">Hydrolase</keyword>
<dbReference type="InterPro" id="IPR010158">
    <property type="entry name" value="Amidase_Cbmase"/>
</dbReference>
<evidence type="ECO:0000256" key="2">
    <source>
        <dbReference type="ARBA" id="ARBA00022801"/>
    </source>
</evidence>
<feature type="domain" description="Peptidase M20 dimerisation" evidence="3">
    <location>
        <begin position="215"/>
        <end position="314"/>
    </location>
</feature>
<dbReference type="RefSeq" id="WP_265505821.1">
    <property type="nucleotide sequence ID" value="NZ_JAOTBE010000005.1"/>
</dbReference>
<dbReference type="PANTHER" id="PTHR32494:SF5">
    <property type="entry name" value="ALLANTOATE AMIDOHYDROLASE"/>
    <property type="match status" value="1"/>
</dbReference>